<dbReference type="GeneID" id="30148360"/>
<keyword evidence="3" id="KW-1185">Reference proteome</keyword>
<dbReference type="EMBL" id="KV454432">
    <property type="protein sequence ID" value="ODQ79447.1"/>
    <property type="molecule type" value="Genomic_DNA"/>
</dbReference>
<sequence length="148" mass="15061">MSEQAAQQVQEDPSSSNLLDLGEKLINENNLQAGAEALFHAESKEQEMGNQNSDVQLRISELIGQLTPMLVGSNASSDGSNDKGLPQELVSGLMGSNSRISQLKMLATVASLTGGSGGGLGELVSIASLAGGSSGGLNVASLASKFLT</sequence>
<dbReference type="Proteomes" id="UP000094336">
    <property type="component" value="Unassembled WGS sequence"/>
</dbReference>
<dbReference type="RefSeq" id="XP_018984775.1">
    <property type="nucleotide sequence ID" value="XM_019130507.1"/>
</dbReference>
<proteinExistence type="predicted"/>
<evidence type="ECO:0000313" key="2">
    <source>
        <dbReference type="EMBL" id="ODQ79447.1"/>
    </source>
</evidence>
<name>A0A1E3QR63_9ASCO</name>
<feature type="compositionally biased region" description="Polar residues" evidence="1">
    <location>
        <begin position="1"/>
        <end position="18"/>
    </location>
</feature>
<feature type="region of interest" description="Disordered" evidence="1">
    <location>
        <begin position="1"/>
        <end position="20"/>
    </location>
</feature>
<protein>
    <submittedName>
        <fullName evidence="2">Uncharacterized protein</fullName>
    </submittedName>
</protein>
<accession>A0A1E3QR63</accession>
<evidence type="ECO:0000313" key="3">
    <source>
        <dbReference type="Proteomes" id="UP000094336"/>
    </source>
</evidence>
<evidence type="ECO:0000256" key="1">
    <source>
        <dbReference type="SAM" id="MobiDB-lite"/>
    </source>
</evidence>
<reference evidence="3" key="1">
    <citation type="submission" date="2016-05" db="EMBL/GenBank/DDBJ databases">
        <title>Comparative genomics of biotechnologically important yeasts.</title>
        <authorList>
            <consortium name="DOE Joint Genome Institute"/>
            <person name="Riley R."/>
            <person name="Haridas S."/>
            <person name="Wolfe K.H."/>
            <person name="Lopes M.R."/>
            <person name="Hittinger C.T."/>
            <person name="Goker M."/>
            <person name="Salamov A."/>
            <person name="Wisecaver J."/>
            <person name="Long T.M."/>
            <person name="Aerts A.L."/>
            <person name="Barry K."/>
            <person name="Choi C."/>
            <person name="Clum A."/>
            <person name="Coughlan A.Y."/>
            <person name="Deshpande S."/>
            <person name="Douglass A.P."/>
            <person name="Hanson S.J."/>
            <person name="Klenk H.-P."/>
            <person name="Labutti K."/>
            <person name="Lapidus A."/>
            <person name="Lindquist E."/>
            <person name="Lipzen A."/>
            <person name="Meier-Kolthoff J.P."/>
            <person name="Ohm R.A."/>
            <person name="Otillar R.P."/>
            <person name="Pangilinan J."/>
            <person name="Peng Y."/>
            <person name="Rokas A."/>
            <person name="Rosa C.A."/>
            <person name="Scheuner C."/>
            <person name="Sibirny A.A."/>
            <person name="Slot J.C."/>
            <person name="Stielow J.B."/>
            <person name="Sun H."/>
            <person name="Kurtzman C.P."/>
            <person name="Blackwell M."/>
            <person name="Grigoriev I.V."/>
            <person name="Jeffries T.W."/>
        </authorList>
    </citation>
    <scope>NUCLEOTIDE SEQUENCE [LARGE SCALE GENOMIC DNA]</scope>
    <source>
        <strain evidence="3">NRRL Y-12698</strain>
    </source>
</reference>
<dbReference type="AlphaFoldDB" id="A0A1E3QR63"/>
<gene>
    <name evidence="2" type="ORF">BABINDRAFT_167306</name>
</gene>
<organism evidence="2 3">
    <name type="scientific">Babjeviella inositovora NRRL Y-12698</name>
    <dbReference type="NCBI Taxonomy" id="984486"/>
    <lineage>
        <taxon>Eukaryota</taxon>
        <taxon>Fungi</taxon>
        <taxon>Dikarya</taxon>
        <taxon>Ascomycota</taxon>
        <taxon>Saccharomycotina</taxon>
        <taxon>Pichiomycetes</taxon>
        <taxon>Serinales incertae sedis</taxon>
        <taxon>Babjeviella</taxon>
    </lineage>
</organism>